<dbReference type="AlphaFoldDB" id="A0A1F5JBQ1"/>
<evidence type="ECO:0000313" key="1">
    <source>
        <dbReference type="EMBL" id="OGE26008.1"/>
    </source>
</evidence>
<comment type="caution">
    <text evidence="1">The sequence shown here is derived from an EMBL/GenBank/DDBJ whole genome shotgun (WGS) entry which is preliminary data.</text>
</comment>
<protein>
    <submittedName>
        <fullName evidence="1">Uncharacterized protein</fullName>
    </submittedName>
</protein>
<dbReference type="EMBL" id="MFCX01000017">
    <property type="protein sequence ID" value="OGE26008.1"/>
    <property type="molecule type" value="Genomic_DNA"/>
</dbReference>
<reference evidence="1 2" key="1">
    <citation type="journal article" date="2016" name="Nat. Commun.">
        <title>Thousands of microbial genomes shed light on interconnected biogeochemical processes in an aquifer system.</title>
        <authorList>
            <person name="Anantharaman K."/>
            <person name="Brown C.T."/>
            <person name="Hug L.A."/>
            <person name="Sharon I."/>
            <person name="Castelle C.J."/>
            <person name="Probst A.J."/>
            <person name="Thomas B.C."/>
            <person name="Singh A."/>
            <person name="Wilkins M.J."/>
            <person name="Karaoz U."/>
            <person name="Brodie E.L."/>
            <person name="Williams K.H."/>
            <person name="Hubbard S.S."/>
            <person name="Banfield J.F."/>
        </authorList>
    </citation>
    <scope>NUCLEOTIDE SEQUENCE [LARGE SCALE GENOMIC DNA]</scope>
</reference>
<gene>
    <name evidence="1" type="ORF">A3C26_01235</name>
</gene>
<name>A0A1F5JBQ1_9BACT</name>
<evidence type="ECO:0000313" key="2">
    <source>
        <dbReference type="Proteomes" id="UP000177042"/>
    </source>
</evidence>
<dbReference type="Proteomes" id="UP000177042">
    <property type="component" value="Unassembled WGS sequence"/>
</dbReference>
<accession>A0A1F5JBQ1</accession>
<proteinExistence type="predicted"/>
<sequence length="388" mass="43610">MAAVEKQRPKEIRQGEMYFKKFDLVTPKYALEHGLTISKPALISKEPYSSVPLVYRVGEVTRATNLNRRQGGIRYDVGRAQHVEELREYEGTDGSQHSGFTGDFKLHGLVALVEPVGTTFNTPRDEYYPWHRRGEAIKVNEVMAFCSGCRLGPLEEGLLLNWGQDYLKPICSIDNHPDDFREPSAERVKQGYHQLPLPQLKFTINPETGFTIAETQIELGADTLSPKERLVVSDSEPKGVWELVEKAREMFAPEAARPVAPLAISQACVTLVRQSGYPVELSLSTYSNEGKQIGEIGGYPDSLAPIINFGISASPGEKTTLKGARFPVHNLYYFLLKTDTTLVIQPAEMYYDYQAKDWKAKTPYPVVLHQDELPQLARFVDPQNFQSS</sequence>
<organism evidence="1 2">
    <name type="scientific">Candidatus Daviesbacteria bacterium RIFCSPHIGHO2_02_FULL_39_12</name>
    <dbReference type="NCBI Taxonomy" id="1797770"/>
    <lineage>
        <taxon>Bacteria</taxon>
        <taxon>Candidatus Daviesiibacteriota</taxon>
    </lineage>
</organism>